<dbReference type="Pfam" id="PF13672">
    <property type="entry name" value="PP2C_2"/>
    <property type="match status" value="1"/>
</dbReference>
<sequence>MLAADPCFLVSDGVGGYEAGDLASRAATGAFSEEFTAPATATLARIDAALEQARQRVAEIARGTERGAGCTLTGVIRIEHEGVPAWYVVNIGDSRVYLLRGSEFVQLTKDHSLREERLDGGLGGAVATPRNVITRALGSDDSRHDAWLLPIETGTRLLLCSDGLTTEVDDGQLRAVLSIGGRTDAVADELMRRALDAGGRDNVTLIVIDVVSGGVEPGSSDGPSAVDDGSDTTIEQTRPRRR</sequence>
<dbReference type="SMART" id="SM00331">
    <property type="entry name" value="PP2C_SIG"/>
    <property type="match status" value="1"/>
</dbReference>
<proteinExistence type="predicted"/>
<dbReference type="InterPro" id="IPR036457">
    <property type="entry name" value="PPM-type-like_dom_sf"/>
</dbReference>
<dbReference type="SMART" id="SM00332">
    <property type="entry name" value="PP2Cc"/>
    <property type="match status" value="1"/>
</dbReference>
<dbReference type="PANTHER" id="PTHR47992">
    <property type="entry name" value="PROTEIN PHOSPHATASE"/>
    <property type="match status" value="1"/>
</dbReference>
<dbReference type="PROSITE" id="PS51746">
    <property type="entry name" value="PPM_2"/>
    <property type="match status" value="1"/>
</dbReference>
<gene>
    <name evidence="3" type="ORF">J4H92_12390</name>
</gene>
<feature type="domain" description="PPM-type phosphatase" evidence="2">
    <location>
        <begin position="1"/>
        <end position="210"/>
    </location>
</feature>
<organism evidence="3 4">
    <name type="scientific">Leucobacter weissii</name>
    <dbReference type="NCBI Taxonomy" id="1983706"/>
    <lineage>
        <taxon>Bacteria</taxon>
        <taxon>Bacillati</taxon>
        <taxon>Actinomycetota</taxon>
        <taxon>Actinomycetes</taxon>
        <taxon>Micrococcales</taxon>
        <taxon>Microbacteriaceae</taxon>
        <taxon>Leucobacter</taxon>
    </lineage>
</organism>
<dbReference type="InterPro" id="IPR015655">
    <property type="entry name" value="PP2C"/>
</dbReference>
<dbReference type="GO" id="GO:0004722">
    <property type="term" value="F:protein serine/threonine phosphatase activity"/>
    <property type="evidence" value="ECO:0007669"/>
    <property type="project" value="InterPro"/>
</dbReference>
<feature type="region of interest" description="Disordered" evidence="1">
    <location>
        <begin position="214"/>
        <end position="242"/>
    </location>
</feature>
<evidence type="ECO:0000259" key="2">
    <source>
        <dbReference type="PROSITE" id="PS51746"/>
    </source>
</evidence>
<evidence type="ECO:0000256" key="1">
    <source>
        <dbReference type="SAM" id="MobiDB-lite"/>
    </source>
</evidence>
<dbReference type="CDD" id="cd00143">
    <property type="entry name" value="PP2Cc"/>
    <property type="match status" value="1"/>
</dbReference>
<dbReference type="AlphaFoldDB" id="A0A939MKP0"/>
<dbReference type="InterPro" id="IPR001932">
    <property type="entry name" value="PPM-type_phosphatase-like_dom"/>
</dbReference>
<protein>
    <submittedName>
        <fullName evidence="3">Serine/threonine-protein phosphatase</fullName>
    </submittedName>
</protein>
<dbReference type="Proteomes" id="UP000664382">
    <property type="component" value="Unassembled WGS sequence"/>
</dbReference>
<dbReference type="SUPFAM" id="SSF81606">
    <property type="entry name" value="PP2C-like"/>
    <property type="match status" value="1"/>
</dbReference>
<accession>A0A939MKP0</accession>
<name>A0A939MKP0_9MICO</name>
<dbReference type="EMBL" id="JAGDYM010000014">
    <property type="protein sequence ID" value="MBO1902744.1"/>
    <property type="molecule type" value="Genomic_DNA"/>
</dbReference>
<comment type="caution">
    <text evidence="3">The sequence shown here is derived from an EMBL/GenBank/DDBJ whole genome shotgun (WGS) entry which is preliminary data.</text>
</comment>
<dbReference type="Gene3D" id="3.60.40.10">
    <property type="entry name" value="PPM-type phosphatase domain"/>
    <property type="match status" value="1"/>
</dbReference>
<keyword evidence="4" id="KW-1185">Reference proteome</keyword>
<evidence type="ECO:0000313" key="3">
    <source>
        <dbReference type="EMBL" id="MBO1902744.1"/>
    </source>
</evidence>
<reference evidence="3" key="1">
    <citation type="submission" date="2021-03" db="EMBL/GenBank/DDBJ databases">
        <title>Leucobacter chromiisoli sp. nov., isolated from chromium-containing soil of chemical plant.</title>
        <authorList>
            <person name="Xu Z."/>
        </authorList>
    </citation>
    <scope>NUCLEOTIDE SEQUENCE</scope>
    <source>
        <strain evidence="3">S27</strain>
    </source>
</reference>
<evidence type="ECO:0000313" key="4">
    <source>
        <dbReference type="Proteomes" id="UP000664382"/>
    </source>
</evidence>